<comment type="caution">
    <text evidence="1">The sequence shown here is derived from an EMBL/GenBank/DDBJ whole genome shotgun (WGS) entry which is preliminary data.</text>
</comment>
<sequence length="139" mass="14912">MALPLVWLASKVQRRGAGWLGDGAETASCSRVRVFCEAFTAFSRSCGCGDIESRCGGQSLSCDCERHLVHGGGIVVQKHSTRGELEIPSSAYTQLSLSIHHPPSFAIHSISYSSATTGFQHAISQQIHHPRHPTSPTSP</sequence>
<organism evidence="1 2">
    <name type="scientific">Auriscalpium vulgare</name>
    <dbReference type="NCBI Taxonomy" id="40419"/>
    <lineage>
        <taxon>Eukaryota</taxon>
        <taxon>Fungi</taxon>
        <taxon>Dikarya</taxon>
        <taxon>Basidiomycota</taxon>
        <taxon>Agaricomycotina</taxon>
        <taxon>Agaricomycetes</taxon>
        <taxon>Russulales</taxon>
        <taxon>Auriscalpiaceae</taxon>
        <taxon>Auriscalpium</taxon>
    </lineage>
</organism>
<dbReference type="EMBL" id="MU276006">
    <property type="protein sequence ID" value="KAI0043725.1"/>
    <property type="molecule type" value="Genomic_DNA"/>
</dbReference>
<evidence type="ECO:0000313" key="1">
    <source>
        <dbReference type="EMBL" id="KAI0043725.1"/>
    </source>
</evidence>
<proteinExistence type="predicted"/>
<accession>A0ACB8RJF1</accession>
<keyword evidence="2" id="KW-1185">Reference proteome</keyword>
<evidence type="ECO:0000313" key="2">
    <source>
        <dbReference type="Proteomes" id="UP000814033"/>
    </source>
</evidence>
<reference evidence="1" key="1">
    <citation type="submission" date="2021-02" db="EMBL/GenBank/DDBJ databases">
        <authorList>
            <consortium name="DOE Joint Genome Institute"/>
            <person name="Ahrendt S."/>
            <person name="Looney B.P."/>
            <person name="Miyauchi S."/>
            <person name="Morin E."/>
            <person name="Drula E."/>
            <person name="Courty P.E."/>
            <person name="Chicoki N."/>
            <person name="Fauchery L."/>
            <person name="Kohler A."/>
            <person name="Kuo A."/>
            <person name="Labutti K."/>
            <person name="Pangilinan J."/>
            <person name="Lipzen A."/>
            <person name="Riley R."/>
            <person name="Andreopoulos W."/>
            <person name="He G."/>
            <person name="Johnson J."/>
            <person name="Barry K.W."/>
            <person name="Grigoriev I.V."/>
            <person name="Nagy L."/>
            <person name="Hibbett D."/>
            <person name="Henrissat B."/>
            <person name="Matheny P.B."/>
            <person name="Labbe J."/>
            <person name="Martin F."/>
        </authorList>
    </citation>
    <scope>NUCLEOTIDE SEQUENCE</scope>
    <source>
        <strain evidence="1">FP105234-sp</strain>
    </source>
</reference>
<dbReference type="Proteomes" id="UP000814033">
    <property type="component" value="Unassembled WGS sequence"/>
</dbReference>
<gene>
    <name evidence="1" type="ORF">FA95DRAFT_1562984</name>
</gene>
<protein>
    <submittedName>
        <fullName evidence="1">Uncharacterized protein</fullName>
    </submittedName>
</protein>
<reference evidence="1" key="2">
    <citation type="journal article" date="2022" name="New Phytol.">
        <title>Evolutionary transition to the ectomycorrhizal habit in the genomes of a hyperdiverse lineage of mushroom-forming fungi.</title>
        <authorList>
            <person name="Looney B."/>
            <person name="Miyauchi S."/>
            <person name="Morin E."/>
            <person name="Drula E."/>
            <person name="Courty P.E."/>
            <person name="Kohler A."/>
            <person name="Kuo A."/>
            <person name="LaButti K."/>
            <person name="Pangilinan J."/>
            <person name="Lipzen A."/>
            <person name="Riley R."/>
            <person name="Andreopoulos W."/>
            <person name="He G."/>
            <person name="Johnson J."/>
            <person name="Nolan M."/>
            <person name="Tritt A."/>
            <person name="Barry K.W."/>
            <person name="Grigoriev I.V."/>
            <person name="Nagy L.G."/>
            <person name="Hibbett D."/>
            <person name="Henrissat B."/>
            <person name="Matheny P.B."/>
            <person name="Labbe J."/>
            <person name="Martin F.M."/>
        </authorList>
    </citation>
    <scope>NUCLEOTIDE SEQUENCE</scope>
    <source>
        <strain evidence="1">FP105234-sp</strain>
    </source>
</reference>
<name>A0ACB8RJF1_9AGAM</name>